<feature type="region of interest" description="Disordered" evidence="1">
    <location>
        <begin position="52"/>
        <end position="101"/>
    </location>
</feature>
<dbReference type="EMBL" id="JAEPRD010000050">
    <property type="protein sequence ID" value="KAG2203613.1"/>
    <property type="molecule type" value="Genomic_DNA"/>
</dbReference>
<proteinExistence type="predicted"/>
<evidence type="ECO:0000256" key="1">
    <source>
        <dbReference type="SAM" id="MobiDB-lite"/>
    </source>
</evidence>
<protein>
    <submittedName>
        <fullName evidence="2">Uncharacterized protein</fullName>
    </submittedName>
</protein>
<evidence type="ECO:0000313" key="3">
    <source>
        <dbReference type="Proteomes" id="UP000603453"/>
    </source>
</evidence>
<sequence>TIQNRGSKTTVTFQRIFIQAKALVKRKNIIVAKNSRAQISAASIMEIGDQAQSSAGLLKRDDSTTEESDDESYEEEKNAEDEDGSSEMEERAIEDETSLIAEKDEDENYASKIRNMAITKLLDPKYIIDAINIPGKEHNNSIRHIFYKKAHSIIQQESIDTISAEILKLSLSNILNFTNPYLRNIYESLIPTGETKKINHIRQQKKDELEFGDNMNIMIDEVFDQLELYTTNFNTDKLRTIIDELKYKEPNKHSPKYQLMNVVEIVVRGFHFWKGALPKSELAYLRKFEELLDVIMDDTELIFVRWRKRLRYRQEIHCAA</sequence>
<comment type="caution">
    <text evidence="2">The sequence shown here is derived from an EMBL/GenBank/DDBJ whole genome shotgun (WGS) entry which is preliminary data.</text>
</comment>
<keyword evidence="3" id="KW-1185">Reference proteome</keyword>
<feature type="non-terminal residue" evidence="2">
    <location>
        <position position="1"/>
    </location>
</feature>
<evidence type="ECO:0000313" key="2">
    <source>
        <dbReference type="EMBL" id="KAG2203613.1"/>
    </source>
</evidence>
<dbReference type="Proteomes" id="UP000603453">
    <property type="component" value="Unassembled WGS sequence"/>
</dbReference>
<name>A0A8H7R3L8_9FUNG</name>
<dbReference type="OrthoDB" id="2273133at2759"/>
<organism evidence="2 3">
    <name type="scientific">Mucor saturninus</name>
    <dbReference type="NCBI Taxonomy" id="64648"/>
    <lineage>
        <taxon>Eukaryota</taxon>
        <taxon>Fungi</taxon>
        <taxon>Fungi incertae sedis</taxon>
        <taxon>Mucoromycota</taxon>
        <taxon>Mucoromycotina</taxon>
        <taxon>Mucoromycetes</taxon>
        <taxon>Mucorales</taxon>
        <taxon>Mucorineae</taxon>
        <taxon>Mucoraceae</taxon>
        <taxon>Mucor</taxon>
    </lineage>
</organism>
<dbReference type="AlphaFoldDB" id="A0A8H7R3L8"/>
<reference evidence="2" key="1">
    <citation type="submission" date="2020-12" db="EMBL/GenBank/DDBJ databases">
        <title>Metabolic potential, ecology and presence of endohyphal bacteria is reflected in genomic diversity of Mucoromycotina.</title>
        <authorList>
            <person name="Muszewska A."/>
            <person name="Okrasinska A."/>
            <person name="Steczkiewicz K."/>
            <person name="Drgas O."/>
            <person name="Orlowska M."/>
            <person name="Perlinska-Lenart U."/>
            <person name="Aleksandrzak-Piekarczyk T."/>
            <person name="Szatraj K."/>
            <person name="Zielenkiewicz U."/>
            <person name="Pilsyk S."/>
            <person name="Malc E."/>
            <person name="Mieczkowski P."/>
            <person name="Kruszewska J.S."/>
            <person name="Biernat P."/>
            <person name="Pawlowska J."/>
        </authorList>
    </citation>
    <scope>NUCLEOTIDE SEQUENCE</scope>
    <source>
        <strain evidence="2">WA0000017839</strain>
    </source>
</reference>
<accession>A0A8H7R3L8</accession>
<feature type="compositionally biased region" description="Acidic residues" evidence="1">
    <location>
        <begin position="64"/>
        <end position="101"/>
    </location>
</feature>
<gene>
    <name evidence="2" type="ORF">INT47_011707</name>
</gene>